<dbReference type="AlphaFoldDB" id="A0A238J3Y3"/>
<feature type="domain" description="GST C-terminal" evidence="2">
    <location>
        <begin position="94"/>
        <end position="217"/>
    </location>
</feature>
<dbReference type="RefSeq" id="WP_093975557.1">
    <property type="nucleotide sequence ID" value="NZ_FXXQ01000015.1"/>
</dbReference>
<evidence type="ECO:0000259" key="1">
    <source>
        <dbReference type="PROSITE" id="PS50404"/>
    </source>
</evidence>
<organism evidence="3 4">
    <name type="scientific">Boseongicola aestuarii</name>
    <dbReference type="NCBI Taxonomy" id="1470561"/>
    <lineage>
        <taxon>Bacteria</taxon>
        <taxon>Pseudomonadati</taxon>
        <taxon>Pseudomonadota</taxon>
        <taxon>Alphaproteobacteria</taxon>
        <taxon>Rhodobacterales</taxon>
        <taxon>Paracoccaceae</taxon>
        <taxon>Boseongicola</taxon>
    </lineage>
</organism>
<accession>A0A238J3Y3</accession>
<proteinExistence type="predicted"/>
<dbReference type="SFLD" id="SFLDG00358">
    <property type="entry name" value="Main_(cytGST)"/>
    <property type="match status" value="1"/>
</dbReference>
<reference evidence="3 4" key="1">
    <citation type="submission" date="2017-05" db="EMBL/GenBank/DDBJ databases">
        <authorList>
            <person name="Song R."/>
            <person name="Chenine A.L."/>
            <person name="Ruprecht R.M."/>
        </authorList>
    </citation>
    <scope>NUCLEOTIDE SEQUENCE [LARGE SCALE GENOMIC DNA]</scope>
    <source>
        <strain evidence="3 4">CECT 8489</strain>
    </source>
</reference>
<dbReference type="InterPro" id="IPR004045">
    <property type="entry name" value="Glutathione_S-Trfase_N"/>
</dbReference>
<keyword evidence="4" id="KW-1185">Reference proteome</keyword>
<dbReference type="InterPro" id="IPR010987">
    <property type="entry name" value="Glutathione-S-Trfase_C-like"/>
</dbReference>
<dbReference type="PANTHER" id="PTHR44051:SF8">
    <property type="entry name" value="GLUTATHIONE S-TRANSFERASE GSTA"/>
    <property type="match status" value="1"/>
</dbReference>
<protein>
    <submittedName>
        <fullName evidence="3">Glutathione S-transferase GST-6.0</fullName>
        <ecNumber evidence="3">2.5.1.18</ecNumber>
    </submittedName>
</protein>
<dbReference type="InterPro" id="IPR036249">
    <property type="entry name" value="Thioredoxin-like_sf"/>
</dbReference>
<dbReference type="OrthoDB" id="7583243at2"/>
<dbReference type="EMBL" id="FXXQ01000015">
    <property type="protein sequence ID" value="SMX25366.1"/>
    <property type="molecule type" value="Genomic_DNA"/>
</dbReference>
<dbReference type="GO" id="GO:0004364">
    <property type="term" value="F:glutathione transferase activity"/>
    <property type="evidence" value="ECO:0007669"/>
    <property type="project" value="UniProtKB-EC"/>
</dbReference>
<dbReference type="EC" id="2.5.1.18" evidence="3"/>
<evidence type="ECO:0000313" key="4">
    <source>
        <dbReference type="Proteomes" id="UP000201838"/>
    </source>
</evidence>
<dbReference type="SFLD" id="SFLDS00019">
    <property type="entry name" value="Glutathione_Transferase_(cytos"/>
    <property type="match status" value="1"/>
</dbReference>
<name>A0A238J3Y3_9RHOB</name>
<dbReference type="Gene3D" id="1.20.1050.10">
    <property type="match status" value="1"/>
</dbReference>
<dbReference type="CDD" id="cd03057">
    <property type="entry name" value="GST_N_Beta"/>
    <property type="match status" value="1"/>
</dbReference>
<keyword evidence="3" id="KW-0808">Transferase</keyword>
<evidence type="ECO:0000313" key="3">
    <source>
        <dbReference type="EMBL" id="SMX25366.1"/>
    </source>
</evidence>
<dbReference type="Proteomes" id="UP000201838">
    <property type="component" value="Unassembled WGS sequence"/>
</dbReference>
<dbReference type="Pfam" id="PF13409">
    <property type="entry name" value="GST_N_2"/>
    <property type="match status" value="1"/>
</dbReference>
<dbReference type="SUPFAM" id="SSF47616">
    <property type="entry name" value="GST C-terminal domain-like"/>
    <property type="match status" value="1"/>
</dbReference>
<evidence type="ECO:0000259" key="2">
    <source>
        <dbReference type="PROSITE" id="PS50405"/>
    </source>
</evidence>
<dbReference type="Gene3D" id="3.40.30.10">
    <property type="entry name" value="Glutaredoxin"/>
    <property type="match status" value="1"/>
</dbReference>
<dbReference type="InterPro" id="IPR036282">
    <property type="entry name" value="Glutathione-S-Trfase_C_sf"/>
</dbReference>
<feature type="domain" description="GST N-terminal" evidence="1">
    <location>
        <begin position="6"/>
        <end position="88"/>
    </location>
</feature>
<sequence>MPNTTEPIFTLFWEYLAGSIVVQATLEEIGVRYQLKYVDMGAGEHLSEAYRRRNPAGRVPALQGPDGETIGETGAIITLLSELYSEAGFAPAPGDKDRAAFLFWLNVLTTSGYMTAGRVGHPERYAQDESAVAQVAEKALADYDAVFDVIETAISGDPFFMERGLTPLDYYITMLSEWHLDKTALFSARTKLARLCQAVNQNRSYRVTMDIHALQAE</sequence>
<dbReference type="PROSITE" id="PS50405">
    <property type="entry name" value="GST_CTER"/>
    <property type="match status" value="1"/>
</dbReference>
<dbReference type="PANTHER" id="PTHR44051">
    <property type="entry name" value="GLUTATHIONE S-TRANSFERASE-RELATED"/>
    <property type="match status" value="1"/>
</dbReference>
<gene>
    <name evidence="3" type="primary">gstB_2</name>
    <name evidence="3" type="ORF">BOA8489_03508</name>
</gene>
<dbReference type="InterPro" id="IPR040079">
    <property type="entry name" value="Glutathione_S-Trfase"/>
</dbReference>
<dbReference type="PROSITE" id="PS50404">
    <property type="entry name" value="GST_NTER"/>
    <property type="match status" value="1"/>
</dbReference>
<dbReference type="SUPFAM" id="SSF52833">
    <property type="entry name" value="Thioredoxin-like"/>
    <property type="match status" value="1"/>
</dbReference>